<keyword evidence="4" id="KW-0411">Iron-sulfur</keyword>
<evidence type="ECO:0000256" key="6">
    <source>
        <dbReference type="ARBA" id="ARBA00034078"/>
    </source>
</evidence>
<evidence type="ECO:0000313" key="8">
    <source>
        <dbReference type="EMBL" id="QIA07984.1"/>
    </source>
</evidence>
<dbReference type="Gene3D" id="2.102.10.10">
    <property type="entry name" value="Rieske [2Fe-2S] iron-sulphur domain"/>
    <property type="match status" value="1"/>
</dbReference>
<organism evidence="8 9">
    <name type="scientific">Draconibacterium halophilum</name>
    <dbReference type="NCBI Taxonomy" id="2706887"/>
    <lineage>
        <taxon>Bacteria</taxon>
        <taxon>Pseudomonadati</taxon>
        <taxon>Bacteroidota</taxon>
        <taxon>Bacteroidia</taxon>
        <taxon>Marinilabiliales</taxon>
        <taxon>Prolixibacteraceae</taxon>
        <taxon>Draconibacterium</taxon>
    </lineage>
</organism>
<protein>
    <submittedName>
        <fullName evidence="8">Rieske (2Fe-2S) protein</fullName>
    </submittedName>
</protein>
<evidence type="ECO:0000256" key="4">
    <source>
        <dbReference type="ARBA" id="ARBA00023014"/>
    </source>
</evidence>
<dbReference type="GO" id="GO:0016020">
    <property type="term" value="C:membrane"/>
    <property type="evidence" value="ECO:0007669"/>
    <property type="project" value="InterPro"/>
</dbReference>
<reference evidence="8 9" key="1">
    <citation type="submission" date="2020-02" db="EMBL/GenBank/DDBJ databases">
        <title>Genome sequencing for Draconibacterium sp. strain M1.</title>
        <authorList>
            <person name="Park S.-J."/>
        </authorList>
    </citation>
    <scope>NUCLEOTIDE SEQUENCE [LARGE SCALE GENOMIC DNA]</scope>
    <source>
        <strain evidence="8 9">M1</strain>
    </source>
</reference>
<dbReference type="InterPro" id="IPR017941">
    <property type="entry name" value="Rieske_2Fe-2S"/>
</dbReference>
<keyword evidence="9" id="KW-1185">Reference proteome</keyword>
<dbReference type="InterPro" id="IPR014349">
    <property type="entry name" value="Rieske_Fe-S_prot"/>
</dbReference>
<keyword evidence="3" id="KW-0408">Iron</keyword>
<accession>A0A6C0RBZ2</accession>
<evidence type="ECO:0000313" key="9">
    <source>
        <dbReference type="Proteomes" id="UP000474630"/>
    </source>
</evidence>
<dbReference type="PROSITE" id="PS51296">
    <property type="entry name" value="RIESKE"/>
    <property type="match status" value="1"/>
</dbReference>
<dbReference type="RefSeq" id="WP_163345905.1">
    <property type="nucleotide sequence ID" value="NZ_CP048409.1"/>
</dbReference>
<dbReference type="KEGG" id="drc:G0Q07_09705"/>
<dbReference type="InterPro" id="IPR036922">
    <property type="entry name" value="Rieske_2Fe-2S_sf"/>
</dbReference>
<keyword evidence="2" id="KW-0479">Metal-binding</keyword>
<sequence>MERKEFIKKFAYAGSILLTAPVIFSACSDGDEDLVPDDPNEPGNDLTIDLSSSAYADLGTIGGSVYENDIMIFRTSESSYLALSKICTHQGCTVAYSHENGDVLCPCHASRFSTSGNVLNGPATTSLKKYNVQKDGDILTIS</sequence>
<evidence type="ECO:0000256" key="2">
    <source>
        <dbReference type="ARBA" id="ARBA00022723"/>
    </source>
</evidence>
<gene>
    <name evidence="8" type="ORF">G0Q07_09705</name>
</gene>
<dbReference type="Pfam" id="PF00355">
    <property type="entry name" value="Rieske"/>
    <property type="match status" value="1"/>
</dbReference>
<dbReference type="EMBL" id="CP048409">
    <property type="protein sequence ID" value="QIA07984.1"/>
    <property type="molecule type" value="Genomic_DNA"/>
</dbReference>
<evidence type="ECO:0000256" key="3">
    <source>
        <dbReference type="ARBA" id="ARBA00023004"/>
    </source>
</evidence>
<dbReference type="GO" id="GO:0051537">
    <property type="term" value="F:2 iron, 2 sulfur cluster binding"/>
    <property type="evidence" value="ECO:0007669"/>
    <property type="project" value="UniProtKB-KW"/>
</dbReference>
<dbReference type="GO" id="GO:0046872">
    <property type="term" value="F:metal ion binding"/>
    <property type="evidence" value="ECO:0007669"/>
    <property type="project" value="UniProtKB-KW"/>
</dbReference>
<dbReference type="Proteomes" id="UP000474630">
    <property type="component" value="Chromosome"/>
</dbReference>
<evidence type="ECO:0000256" key="1">
    <source>
        <dbReference type="ARBA" id="ARBA00022714"/>
    </source>
</evidence>
<dbReference type="PANTHER" id="PTHR10134">
    <property type="entry name" value="CYTOCHROME B-C1 COMPLEX SUBUNIT RIESKE, MITOCHONDRIAL"/>
    <property type="match status" value="1"/>
</dbReference>
<dbReference type="CDD" id="cd03467">
    <property type="entry name" value="Rieske"/>
    <property type="match status" value="1"/>
</dbReference>
<dbReference type="PRINTS" id="PR00162">
    <property type="entry name" value="RIESKE"/>
</dbReference>
<dbReference type="PROSITE" id="PS51257">
    <property type="entry name" value="PROKAR_LIPOPROTEIN"/>
    <property type="match status" value="1"/>
</dbReference>
<dbReference type="SUPFAM" id="SSF50022">
    <property type="entry name" value="ISP domain"/>
    <property type="match status" value="1"/>
</dbReference>
<keyword evidence="5" id="KW-1015">Disulfide bond</keyword>
<proteinExistence type="predicted"/>
<keyword evidence="1" id="KW-0001">2Fe-2S</keyword>
<evidence type="ECO:0000256" key="5">
    <source>
        <dbReference type="ARBA" id="ARBA00023157"/>
    </source>
</evidence>
<dbReference type="InterPro" id="IPR005805">
    <property type="entry name" value="Rieske_Fe-S_prot_C"/>
</dbReference>
<comment type="cofactor">
    <cofactor evidence="6">
        <name>[2Fe-2S] cluster</name>
        <dbReference type="ChEBI" id="CHEBI:190135"/>
    </cofactor>
</comment>
<feature type="domain" description="Rieske" evidence="7">
    <location>
        <begin position="50"/>
        <end position="141"/>
    </location>
</feature>
<evidence type="ECO:0000259" key="7">
    <source>
        <dbReference type="PROSITE" id="PS51296"/>
    </source>
</evidence>
<name>A0A6C0RBZ2_9BACT</name>
<dbReference type="AlphaFoldDB" id="A0A6C0RBZ2"/>